<dbReference type="SMART" id="SM01119">
    <property type="entry name" value="D-ser_dehydrat"/>
    <property type="match status" value="1"/>
</dbReference>
<dbReference type="EMBL" id="JBHLZP010000025">
    <property type="protein sequence ID" value="MFB9831702.1"/>
    <property type="molecule type" value="Genomic_DNA"/>
</dbReference>
<name>A0ABV5Y9J5_9ACTN</name>
<protein>
    <submittedName>
        <fullName evidence="4">Alanine racemase</fullName>
        <ecNumber evidence="4">5.1.1.1</ecNumber>
    </submittedName>
</protein>
<organism evidence="4 5">
    <name type="scientific">Actinoallomurus acaciae</name>
    <dbReference type="NCBI Taxonomy" id="502577"/>
    <lineage>
        <taxon>Bacteria</taxon>
        <taxon>Bacillati</taxon>
        <taxon>Actinomycetota</taxon>
        <taxon>Actinomycetes</taxon>
        <taxon>Streptosporangiales</taxon>
        <taxon>Thermomonosporaceae</taxon>
        <taxon>Actinoallomurus</taxon>
    </lineage>
</organism>
<sequence>MNDAAVIRPEARAAFARWPLPEGLDTPAVVVDLPTMEGNIRRMATALAERGVGFRPHTKTHKCVEIARRQLDAGADGITTATIGEAEVFAAAGIRDIFIAYPVWPSSPKARRLAALAERCRLRVGIDSAAAAAPLGDVARGLEVLIEVDSGEGRTGVPDAGAAADVAGAARAHGLNVVGVFTHGGHSYRSPGATGEAADDEVRSLLTAAEALRADGHDVQVLSSGSTPTAIASARDGVTEERPGTFVFGDRQQTALGAVRPEDVAMAVAATVVSVSASPRRFVVDAGAKVLSKDGPPTVAGFGAVPTYPDAVVTRTFDHHGIVEIGAGERPSAGEVVTVVPNHACPVVNLADELVIVEDGKIVDRWPVDARCRNR</sequence>
<reference evidence="4 5" key="1">
    <citation type="submission" date="2024-09" db="EMBL/GenBank/DDBJ databases">
        <authorList>
            <person name="Sun Q."/>
            <person name="Mori K."/>
        </authorList>
    </citation>
    <scope>NUCLEOTIDE SEQUENCE [LARGE SCALE GENOMIC DNA]</scope>
    <source>
        <strain evidence="4 5">TBRC 0563</strain>
    </source>
</reference>
<comment type="caution">
    <text evidence="4">The sequence shown here is derived from an EMBL/GenBank/DDBJ whole genome shotgun (WGS) entry which is preliminary data.</text>
</comment>
<dbReference type="RefSeq" id="WP_378196321.1">
    <property type="nucleotide sequence ID" value="NZ_JBHLZP010000025.1"/>
</dbReference>
<dbReference type="Gene3D" id="3.20.20.10">
    <property type="entry name" value="Alanine racemase"/>
    <property type="match status" value="1"/>
</dbReference>
<keyword evidence="5" id="KW-1185">Reference proteome</keyword>
<keyword evidence="2" id="KW-0456">Lyase</keyword>
<dbReference type="Gene3D" id="2.40.37.20">
    <property type="entry name" value="D-serine dehydratase-like domain"/>
    <property type="match status" value="1"/>
</dbReference>
<evidence type="ECO:0000256" key="2">
    <source>
        <dbReference type="ARBA" id="ARBA00023239"/>
    </source>
</evidence>
<evidence type="ECO:0000313" key="4">
    <source>
        <dbReference type="EMBL" id="MFB9831702.1"/>
    </source>
</evidence>
<dbReference type="Proteomes" id="UP001589627">
    <property type="component" value="Unassembled WGS sequence"/>
</dbReference>
<dbReference type="PANTHER" id="PTHR28004:SF2">
    <property type="entry name" value="D-SERINE DEHYDRATASE"/>
    <property type="match status" value="1"/>
</dbReference>
<evidence type="ECO:0000313" key="5">
    <source>
        <dbReference type="Proteomes" id="UP001589627"/>
    </source>
</evidence>
<keyword evidence="4" id="KW-0413">Isomerase</keyword>
<dbReference type="EC" id="5.1.1.1" evidence="4"/>
<dbReference type="InterPro" id="IPR029066">
    <property type="entry name" value="PLP-binding_barrel"/>
</dbReference>
<dbReference type="PANTHER" id="PTHR28004">
    <property type="entry name" value="ZGC:162816-RELATED"/>
    <property type="match status" value="1"/>
</dbReference>
<evidence type="ECO:0000259" key="3">
    <source>
        <dbReference type="SMART" id="SM01119"/>
    </source>
</evidence>
<comment type="similarity">
    <text evidence="1">Belongs to the DSD1 family.</text>
</comment>
<dbReference type="InterPro" id="IPR051466">
    <property type="entry name" value="D-amino_acid_metab_enzyme"/>
</dbReference>
<dbReference type="InterPro" id="IPR042208">
    <property type="entry name" value="D-ser_dehydrat-like_sf"/>
</dbReference>
<proteinExistence type="inferred from homology"/>
<dbReference type="InterPro" id="IPR001608">
    <property type="entry name" value="Ala_racemase_N"/>
</dbReference>
<dbReference type="Pfam" id="PF01168">
    <property type="entry name" value="Ala_racemase_N"/>
    <property type="match status" value="1"/>
</dbReference>
<dbReference type="SUPFAM" id="SSF51419">
    <property type="entry name" value="PLP-binding barrel"/>
    <property type="match status" value="1"/>
</dbReference>
<accession>A0ABV5Y9J5</accession>
<gene>
    <name evidence="4" type="ORF">ACFFNX_05800</name>
</gene>
<evidence type="ECO:0000256" key="1">
    <source>
        <dbReference type="ARBA" id="ARBA00005323"/>
    </source>
</evidence>
<dbReference type="Pfam" id="PF14031">
    <property type="entry name" value="D-ser_dehydrat"/>
    <property type="match status" value="1"/>
</dbReference>
<feature type="domain" description="D-serine dehydratase-like" evidence="3">
    <location>
        <begin position="265"/>
        <end position="358"/>
    </location>
</feature>
<dbReference type="InterPro" id="IPR026956">
    <property type="entry name" value="D-ser_dehydrat-like_dom"/>
</dbReference>
<dbReference type="GO" id="GO:0008784">
    <property type="term" value="F:alanine racemase activity"/>
    <property type="evidence" value="ECO:0007669"/>
    <property type="project" value="UniProtKB-EC"/>
</dbReference>